<feature type="binding site" evidence="10">
    <location>
        <position position="126"/>
    </location>
    <ligand>
        <name>Mn(2+)</name>
        <dbReference type="ChEBI" id="CHEBI:29035"/>
        <label>2</label>
    </ligand>
</feature>
<name>A0A974BIH0_SEDHY</name>
<protein>
    <recommendedName>
        <fullName evidence="3 9">Arginase</fullName>
        <ecNumber evidence="2 9">3.5.3.1</ecNumber>
    </recommendedName>
</protein>
<comment type="similarity">
    <text evidence="11 12">Belongs to the arginase family.</text>
</comment>
<dbReference type="GO" id="GO:0004053">
    <property type="term" value="F:arginase activity"/>
    <property type="evidence" value="ECO:0007669"/>
    <property type="project" value="UniProtKB-UniRule"/>
</dbReference>
<keyword evidence="5 10" id="KW-0479">Metal-binding</keyword>
<dbReference type="Pfam" id="PF00491">
    <property type="entry name" value="Arginase"/>
    <property type="match status" value="1"/>
</dbReference>
<sequence>MKFNLIGVPVNYGCDRNGAQFGPEAFRQHNIADLIKKEGHKVQDSGDVKIPKVSPEEKYSGHENLKYLEPIAEYNHNLAEVVYNTLNDDTFPFVLGGDHSLGMGSIAGVSRHFEEIAVIWIDAHGDINTEDTSPSGNIHGMPLAASMNVGNPRLTNIYYKGQKVKPENVYIIGARDIDSGEFEIAEKTKLNLYTMETVREKGLANIIEQVIEKINNSSVDGVHLSFDIDALDKSIVPGTGTAVSEGFSLNEGKEIFTKFISRLDITSMDFVELNPVIDDEDGKTVKNCFELLRHIFKTFKLREERDTEYAI</sequence>
<evidence type="ECO:0000256" key="4">
    <source>
        <dbReference type="ARBA" id="ARBA00022503"/>
    </source>
</evidence>
<dbReference type="SUPFAM" id="SSF52768">
    <property type="entry name" value="Arginase/deacetylase"/>
    <property type="match status" value="1"/>
</dbReference>
<evidence type="ECO:0000256" key="12">
    <source>
        <dbReference type="RuleBase" id="RU361159"/>
    </source>
</evidence>
<feature type="binding site" evidence="10">
    <location>
        <position position="229"/>
    </location>
    <ligand>
        <name>Mn(2+)</name>
        <dbReference type="ChEBI" id="CHEBI:29035"/>
        <label>1</label>
    </ligand>
</feature>
<proteinExistence type="inferred from homology"/>
<feature type="binding site" evidence="10">
    <location>
        <position position="124"/>
    </location>
    <ligand>
        <name>Mn(2+)</name>
        <dbReference type="ChEBI" id="CHEBI:29035"/>
        <label>2</label>
    </ligand>
</feature>
<dbReference type="GO" id="GO:0005737">
    <property type="term" value="C:cytoplasm"/>
    <property type="evidence" value="ECO:0007669"/>
    <property type="project" value="TreeGrafter"/>
</dbReference>
<evidence type="ECO:0000256" key="8">
    <source>
        <dbReference type="ARBA" id="ARBA00047391"/>
    </source>
</evidence>
<feature type="binding site" evidence="10">
    <location>
        <position position="99"/>
    </location>
    <ligand>
        <name>Mn(2+)</name>
        <dbReference type="ChEBI" id="CHEBI:29035"/>
        <label>1</label>
    </ligand>
</feature>
<evidence type="ECO:0000256" key="2">
    <source>
        <dbReference type="ARBA" id="ARBA00012168"/>
    </source>
</evidence>
<dbReference type="InterPro" id="IPR014033">
    <property type="entry name" value="Arginase"/>
</dbReference>
<keyword evidence="6 12" id="KW-0378">Hydrolase</keyword>
<dbReference type="FunFam" id="3.40.800.10:FF:000012">
    <property type="entry name" value="Arginase"/>
    <property type="match status" value="1"/>
</dbReference>
<dbReference type="PRINTS" id="PR00116">
    <property type="entry name" value="ARGINASE"/>
</dbReference>
<reference evidence="13" key="1">
    <citation type="submission" date="2020-07" db="EMBL/GenBank/DDBJ databases">
        <title>Genomic analysis of a strain of Sedimentibacter Hydroxybenzoicus DSM7310.</title>
        <authorList>
            <person name="Ma S."/>
        </authorList>
    </citation>
    <scope>NUCLEOTIDE SEQUENCE</scope>
    <source>
        <strain evidence="13">DSM 7310</strain>
    </source>
</reference>
<dbReference type="Proteomes" id="UP000611629">
    <property type="component" value="Unassembled WGS sequence"/>
</dbReference>
<dbReference type="EMBL" id="JACBNQ010000002">
    <property type="protein sequence ID" value="NYB73280.1"/>
    <property type="molecule type" value="Genomic_DNA"/>
</dbReference>
<evidence type="ECO:0000256" key="1">
    <source>
        <dbReference type="ARBA" id="ARBA00005098"/>
    </source>
</evidence>
<dbReference type="GO" id="GO:0006525">
    <property type="term" value="P:arginine metabolic process"/>
    <property type="evidence" value="ECO:0007669"/>
    <property type="project" value="UniProtKB-KW"/>
</dbReference>
<evidence type="ECO:0000256" key="10">
    <source>
        <dbReference type="PIRSR" id="PIRSR036979-1"/>
    </source>
</evidence>
<dbReference type="EC" id="3.5.3.1" evidence="2 9"/>
<dbReference type="AlphaFoldDB" id="A0A974BIH0"/>
<dbReference type="Gene3D" id="3.40.800.10">
    <property type="entry name" value="Ureohydrolase domain"/>
    <property type="match status" value="1"/>
</dbReference>
<comment type="cofactor">
    <cofactor evidence="10 12">
        <name>Mn(2+)</name>
        <dbReference type="ChEBI" id="CHEBI:29035"/>
    </cofactor>
    <text evidence="10 12">Binds 2 manganese ions per subunit.</text>
</comment>
<organism evidence="13 14">
    <name type="scientific">Sedimentibacter hydroxybenzoicus DSM 7310</name>
    <dbReference type="NCBI Taxonomy" id="1123245"/>
    <lineage>
        <taxon>Bacteria</taxon>
        <taxon>Bacillati</taxon>
        <taxon>Bacillota</taxon>
        <taxon>Tissierellia</taxon>
        <taxon>Sedimentibacter</taxon>
    </lineage>
</organism>
<keyword evidence="7 10" id="KW-0464">Manganese</keyword>
<dbReference type="PANTHER" id="PTHR43782:SF3">
    <property type="entry name" value="ARGINASE"/>
    <property type="match status" value="1"/>
</dbReference>
<dbReference type="PIRSF" id="PIRSF036979">
    <property type="entry name" value="Arginase"/>
    <property type="match status" value="1"/>
</dbReference>
<feature type="binding site" evidence="10">
    <location>
        <position position="227"/>
    </location>
    <ligand>
        <name>Mn(2+)</name>
        <dbReference type="ChEBI" id="CHEBI:29035"/>
        <label>1</label>
    </ligand>
</feature>
<dbReference type="GO" id="GO:0030145">
    <property type="term" value="F:manganese ion binding"/>
    <property type="evidence" value="ECO:0007669"/>
    <property type="project" value="TreeGrafter"/>
</dbReference>
<gene>
    <name evidence="13" type="primary">rocF</name>
    <name evidence="13" type="ORF">HZF24_03910</name>
</gene>
<dbReference type="InterPro" id="IPR023696">
    <property type="entry name" value="Ureohydrolase_dom_sf"/>
</dbReference>
<dbReference type="InterPro" id="IPR006035">
    <property type="entry name" value="Ureohydrolase"/>
</dbReference>
<evidence type="ECO:0000313" key="13">
    <source>
        <dbReference type="EMBL" id="NYB73280.1"/>
    </source>
</evidence>
<evidence type="ECO:0000256" key="5">
    <source>
        <dbReference type="ARBA" id="ARBA00022723"/>
    </source>
</evidence>
<comment type="caution">
    <text evidence="13">The sequence shown here is derived from an EMBL/GenBank/DDBJ whole genome shotgun (WGS) entry which is preliminary data.</text>
</comment>
<evidence type="ECO:0000313" key="14">
    <source>
        <dbReference type="Proteomes" id="UP000611629"/>
    </source>
</evidence>
<dbReference type="NCBIfam" id="TIGR01229">
    <property type="entry name" value="rocF_arginase"/>
    <property type="match status" value="1"/>
</dbReference>
<comment type="pathway">
    <text evidence="1">Nitrogen metabolism; urea cycle; L-ornithine and urea from L-arginine: step 1/1.</text>
</comment>
<keyword evidence="14" id="KW-1185">Reference proteome</keyword>
<dbReference type="RefSeq" id="WP_179236962.1">
    <property type="nucleotide sequence ID" value="NZ_JACBNQ010000002.1"/>
</dbReference>
<dbReference type="PANTHER" id="PTHR43782">
    <property type="entry name" value="ARGINASE"/>
    <property type="match status" value="1"/>
</dbReference>
<comment type="catalytic activity">
    <reaction evidence="8 12">
        <text>L-arginine + H2O = urea + L-ornithine</text>
        <dbReference type="Rhea" id="RHEA:20569"/>
        <dbReference type="ChEBI" id="CHEBI:15377"/>
        <dbReference type="ChEBI" id="CHEBI:16199"/>
        <dbReference type="ChEBI" id="CHEBI:32682"/>
        <dbReference type="ChEBI" id="CHEBI:46911"/>
        <dbReference type="EC" id="3.5.3.1"/>
    </reaction>
</comment>
<evidence type="ECO:0000256" key="6">
    <source>
        <dbReference type="ARBA" id="ARBA00022801"/>
    </source>
</evidence>
<feature type="binding site" evidence="10">
    <location>
        <position position="122"/>
    </location>
    <ligand>
        <name>Mn(2+)</name>
        <dbReference type="ChEBI" id="CHEBI:29035"/>
        <label>1</label>
    </ligand>
</feature>
<accession>A0A974BIH0</accession>
<evidence type="ECO:0000256" key="9">
    <source>
        <dbReference type="NCBIfam" id="TIGR01229"/>
    </source>
</evidence>
<evidence type="ECO:0000256" key="3">
    <source>
        <dbReference type="ARBA" id="ARBA00018123"/>
    </source>
</evidence>
<dbReference type="CDD" id="cd09989">
    <property type="entry name" value="Arginase"/>
    <property type="match status" value="1"/>
</dbReference>
<evidence type="ECO:0000256" key="11">
    <source>
        <dbReference type="PROSITE-ProRule" id="PRU00742"/>
    </source>
</evidence>
<evidence type="ECO:0000256" key="7">
    <source>
        <dbReference type="ARBA" id="ARBA00023211"/>
    </source>
</evidence>
<keyword evidence="4 12" id="KW-0056">Arginine metabolism</keyword>
<dbReference type="PROSITE" id="PS51409">
    <property type="entry name" value="ARGINASE_2"/>
    <property type="match status" value="1"/>
</dbReference>